<evidence type="ECO:0000256" key="11">
    <source>
        <dbReference type="RuleBase" id="RU362142"/>
    </source>
</evidence>
<keyword evidence="8" id="KW-0175">Coiled coil</keyword>
<dbReference type="GO" id="GO:0003723">
    <property type="term" value="F:RNA binding"/>
    <property type="evidence" value="ECO:0007669"/>
    <property type="project" value="UniProtKB-KW"/>
</dbReference>
<evidence type="ECO:0000256" key="7">
    <source>
        <dbReference type="ARBA" id="ARBA00022884"/>
    </source>
</evidence>
<evidence type="ECO:0000256" key="8">
    <source>
        <dbReference type="ARBA" id="ARBA00023054"/>
    </source>
</evidence>
<dbReference type="KEGG" id="kaf:KAFR_0H00740"/>
<dbReference type="InParanoid" id="H2AYS7"/>
<dbReference type="GO" id="GO:0005789">
    <property type="term" value="C:endoplasmic reticulum membrane"/>
    <property type="evidence" value="ECO:0007669"/>
    <property type="project" value="UniProtKB-SubCell"/>
</dbReference>
<dbReference type="Proteomes" id="UP000005220">
    <property type="component" value="Chromosome 8"/>
</dbReference>
<evidence type="ECO:0000256" key="12">
    <source>
        <dbReference type="SAM" id="MobiDB-lite"/>
    </source>
</evidence>
<feature type="compositionally biased region" description="Basic and acidic residues" evidence="12">
    <location>
        <begin position="16"/>
        <end position="33"/>
    </location>
</feature>
<comment type="similarity">
    <text evidence="2 11">Belongs to the SHE3 family.</text>
</comment>
<evidence type="ECO:0000256" key="9">
    <source>
        <dbReference type="ARBA" id="ARBA00023136"/>
    </source>
</evidence>
<evidence type="ECO:0000256" key="3">
    <source>
        <dbReference type="ARBA" id="ARBA00019884"/>
    </source>
</evidence>
<name>H2AYS7_KAZAF</name>
<dbReference type="RefSeq" id="XP_003958618.1">
    <property type="nucleotide sequence ID" value="XM_003958569.1"/>
</dbReference>
<feature type="region of interest" description="Disordered" evidence="12">
    <location>
        <begin position="331"/>
        <end position="376"/>
    </location>
</feature>
<dbReference type="EMBL" id="HE650828">
    <property type="protein sequence ID" value="CCF59483.1"/>
    <property type="molecule type" value="Genomic_DNA"/>
</dbReference>
<dbReference type="InterPro" id="IPR031398">
    <property type="entry name" value="She3"/>
</dbReference>
<keyword evidence="6 11" id="KW-0256">Endoplasmic reticulum</keyword>
<evidence type="ECO:0000256" key="1">
    <source>
        <dbReference type="ARBA" id="ARBA00004406"/>
    </source>
</evidence>
<evidence type="ECO:0000313" key="13">
    <source>
        <dbReference type="EMBL" id="CCF59483.1"/>
    </source>
</evidence>
<comment type="function">
    <text evidence="10">RNA-binding protein that binds specific mRNAs including the ASH1 mRNA, coding for a repressor of the HO endonuclease. Part of the mRNA localization machinery that restricts accumulation of certain proteins to the bud and in the daughter cell. Required for the delivery of cortical endoplasmic reticulum into the emerging bud.</text>
</comment>
<feature type="compositionally biased region" description="Low complexity" evidence="12">
    <location>
        <begin position="343"/>
        <end position="358"/>
    </location>
</feature>
<feature type="compositionally biased region" description="Basic residues" evidence="12">
    <location>
        <begin position="360"/>
        <end position="376"/>
    </location>
</feature>
<evidence type="ECO:0000256" key="2">
    <source>
        <dbReference type="ARBA" id="ARBA00008123"/>
    </source>
</evidence>
<keyword evidence="14" id="KW-1185">Reference proteome</keyword>
<keyword evidence="5 11" id="KW-0509">mRNA transport</keyword>
<proteinExistence type="inferred from homology"/>
<dbReference type="STRING" id="1071382.H2AYS7"/>
<protein>
    <recommendedName>
        <fullName evidence="3 11">SWI5-dependent HO expression protein 3</fullName>
    </recommendedName>
</protein>
<evidence type="ECO:0000256" key="5">
    <source>
        <dbReference type="ARBA" id="ARBA00022816"/>
    </source>
</evidence>
<gene>
    <name evidence="13" type="primary">KAFR0H00740</name>
    <name evidence="11" type="synonym">SHE3</name>
    <name evidence="13" type="ORF">KAFR_0H00740</name>
</gene>
<dbReference type="GO" id="GO:0051028">
    <property type="term" value="P:mRNA transport"/>
    <property type="evidence" value="ECO:0007669"/>
    <property type="project" value="UniProtKB-UniRule"/>
</dbReference>
<accession>H2AYS7</accession>
<keyword evidence="7 11" id="KW-0694">RNA-binding</keyword>
<dbReference type="OrthoDB" id="6088208at2759"/>
<dbReference type="GO" id="GO:0048309">
    <property type="term" value="P:endoplasmic reticulum inheritance"/>
    <property type="evidence" value="ECO:0007669"/>
    <property type="project" value="InterPro"/>
</dbReference>
<dbReference type="HOGENOM" id="CLU_735797_0_0_1"/>
<comment type="subcellular location">
    <subcellularLocation>
        <location evidence="1 11">Endoplasmic reticulum membrane</location>
        <topology evidence="1 11">Peripheral membrane protein</topology>
    </subcellularLocation>
</comment>
<evidence type="ECO:0000256" key="4">
    <source>
        <dbReference type="ARBA" id="ARBA00022448"/>
    </source>
</evidence>
<keyword evidence="9 11" id="KW-0472">Membrane</keyword>
<feature type="region of interest" description="Disordered" evidence="12">
    <location>
        <begin position="1"/>
        <end position="45"/>
    </location>
</feature>
<dbReference type="GeneID" id="13887480"/>
<organism evidence="13 14">
    <name type="scientific">Kazachstania africana (strain ATCC 22294 / BCRC 22015 / CBS 2517 / CECT 1963 / NBRC 1671 / NRRL Y-8276)</name>
    <name type="common">Yeast</name>
    <name type="synonym">Kluyveromyces africanus</name>
    <dbReference type="NCBI Taxonomy" id="1071382"/>
    <lineage>
        <taxon>Eukaryota</taxon>
        <taxon>Fungi</taxon>
        <taxon>Dikarya</taxon>
        <taxon>Ascomycota</taxon>
        <taxon>Saccharomycotina</taxon>
        <taxon>Saccharomycetes</taxon>
        <taxon>Saccharomycetales</taxon>
        <taxon>Saccharomycetaceae</taxon>
        <taxon>Kazachstania</taxon>
    </lineage>
</organism>
<evidence type="ECO:0000313" key="14">
    <source>
        <dbReference type="Proteomes" id="UP000005220"/>
    </source>
</evidence>
<evidence type="ECO:0000256" key="6">
    <source>
        <dbReference type="ARBA" id="ARBA00022824"/>
    </source>
</evidence>
<dbReference type="Pfam" id="PF17078">
    <property type="entry name" value="SHE3"/>
    <property type="match status" value="1"/>
</dbReference>
<reference evidence="13 14" key="1">
    <citation type="journal article" date="2011" name="Proc. Natl. Acad. Sci. U.S.A.">
        <title>Evolutionary erosion of yeast sex chromosomes by mating-type switching accidents.</title>
        <authorList>
            <person name="Gordon J.L."/>
            <person name="Armisen D."/>
            <person name="Proux-Wera E."/>
            <person name="Oheigeartaigh S.S."/>
            <person name="Byrne K.P."/>
            <person name="Wolfe K.H."/>
        </authorList>
    </citation>
    <scope>NUCLEOTIDE SEQUENCE [LARGE SCALE GENOMIC DNA]</scope>
    <source>
        <strain evidence="14">ATCC 22294 / BCRC 22015 / CBS 2517 / CECT 1963 / NBRC 1671 / NRRL Y-8276</strain>
    </source>
</reference>
<evidence type="ECO:0000256" key="10">
    <source>
        <dbReference type="ARBA" id="ARBA00024975"/>
    </source>
</evidence>
<sequence>MAHPLSRTPSNFFESEIEHLLSEEDDRDSKRTSQEAASPHYESSSKMIESLYEKIDNLTNTNLKLTVQSRELLDRLEALNNKEVKSREYISAYSSESENLNIMLQRKVRKIKDLDNKINELKSTYEKAKIENDTLMETYNHSHGNEKTIKDNINKFKTQYDYELNNFKLQKDEFLNKIDLLNDLIDKAKVNTSTKLHNNGILRPTTEQSHYSTLKDIPNKTNIIDEKIQSAIDLLDFNSWVELYNLSERILLQYTENNMNENDDMVLPKQLQILFNEMQIETPDLQPSKTRRKPTSSISARLNMLKTPNGASNIKNYYSATQNSLPGVKFNVSESVPGTKRVSSSSSSPSSTDNPTSSRRTIHRVQQRKRNSVIHY</sequence>
<keyword evidence="4 11" id="KW-0813">Transport</keyword>
<dbReference type="AlphaFoldDB" id="H2AYS7"/>